<sequence>MSEPRTPKKIKDRLEKYSKHHLEIDYHVFRGMKNYSSFCYTISVLQLFFHCTDFIDYISNETLTNHTEKLLKEIYDLLYSQNTKAVDISNFTNGWTG</sequence>
<comment type="caution">
    <text evidence="1">The sequence shown here is derived from an EMBL/GenBank/DDBJ whole genome shotgun (WGS) entry which is preliminary data.</text>
</comment>
<evidence type="ECO:0000313" key="1">
    <source>
        <dbReference type="EMBL" id="KAK8881140.1"/>
    </source>
</evidence>
<gene>
    <name evidence="1" type="ORF">M9Y10_003869</name>
</gene>
<keyword evidence="2" id="KW-1185">Reference proteome</keyword>
<evidence type="ECO:0000313" key="2">
    <source>
        <dbReference type="Proteomes" id="UP001470230"/>
    </source>
</evidence>
<accession>A0ABR2JQU0</accession>
<dbReference type="Proteomes" id="UP001470230">
    <property type="component" value="Unassembled WGS sequence"/>
</dbReference>
<dbReference type="EMBL" id="JAPFFF010000010">
    <property type="protein sequence ID" value="KAK8881140.1"/>
    <property type="molecule type" value="Genomic_DNA"/>
</dbReference>
<protein>
    <submittedName>
        <fullName evidence="1">Uncharacterized protein</fullName>
    </submittedName>
</protein>
<dbReference type="InterPro" id="IPR038765">
    <property type="entry name" value="Papain-like_cys_pep_sf"/>
</dbReference>
<dbReference type="SUPFAM" id="SSF54001">
    <property type="entry name" value="Cysteine proteinases"/>
    <property type="match status" value="1"/>
</dbReference>
<proteinExistence type="predicted"/>
<reference evidence="1 2" key="1">
    <citation type="submission" date="2024-04" db="EMBL/GenBank/DDBJ databases">
        <title>Tritrichomonas musculus Genome.</title>
        <authorList>
            <person name="Alves-Ferreira E."/>
            <person name="Grigg M."/>
            <person name="Lorenzi H."/>
            <person name="Galac M."/>
        </authorList>
    </citation>
    <scope>NUCLEOTIDE SEQUENCE [LARGE SCALE GENOMIC DNA]</scope>
    <source>
        <strain evidence="1 2">EAF2021</strain>
    </source>
</reference>
<name>A0ABR2JQU0_9EUKA</name>
<organism evidence="1 2">
    <name type="scientific">Tritrichomonas musculus</name>
    <dbReference type="NCBI Taxonomy" id="1915356"/>
    <lineage>
        <taxon>Eukaryota</taxon>
        <taxon>Metamonada</taxon>
        <taxon>Parabasalia</taxon>
        <taxon>Tritrichomonadida</taxon>
        <taxon>Tritrichomonadidae</taxon>
        <taxon>Tritrichomonas</taxon>
    </lineage>
</organism>
<dbReference type="Gene3D" id="3.90.70.10">
    <property type="entry name" value="Cysteine proteinases"/>
    <property type="match status" value="1"/>
</dbReference>